<reference evidence="5" key="1">
    <citation type="submission" date="2020-01" db="EMBL/GenBank/DDBJ databases">
        <authorList>
            <person name="Meier V. D."/>
            <person name="Meier V D."/>
        </authorList>
    </citation>
    <scope>NUCLEOTIDE SEQUENCE</scope>
    <source>
        <strain evidence="5">HLG_WM_MAG_05</strain>
    </source>
</reference>
<evidence type="ECO:0000259" key="3">
    <source>
        <dbReference type="Pfam" id="PF18818"/>
    </source>
</evidence>
<feature type="coiled-coil region" evidence="1">
    <location>
        <begin position="148"/>
        <end position="259"/>
    </location>
</feature>
<dbReference type="EC" id="2.7.7.-" evidence="5"/>
<dbReference type="EMBL" id="CACVAU010000076">
    <property type="protein sequence ID" value="CAA6824622.1"/>
    <property type="molecule type" value="Genomic_DNA"/>
</dbReference>
<dbReference type="GO" id="GO:0016779">
    <property type="term" value="F:nucleotidyltransferase activity"/>
    <property type="evidence" value="ECO:0007669"/>
    <property type="project" value="UniProtKB-KW"/>
</dbReference>
<proteinExistence type="predicted"/>
<dbReference type="InterPro" id="IPR034154">
    <property type="entry name" value="TOPRIM_DnaG/twinkle"/>
</dbReference>
<keyword evidence="5" id="KW-0548">Nucleotidyltransferase</keyword>
<accession>A0A6S6TV87</accession>
<dbReference type="InterPro" id="IPR043764">
    <property type="entry name" value="DUF5710"/>
</dbReference>
<gene>
    <name evidence="5" type="ORF">HELGO_WM51532</name>
</gene>
<dbReference type="CDD" id="cd01029">
    <property type="entry name" value="TOPRIM_primases"/>
    <property type="match status" value="1"/>
</dbReference>
<evidence type="ECO:0000259" key="4">
    <source>
        <dbReference type="Pfam" id="PF18974"/>
    </source>
</evidence>
<name>A0A6S6TV87_9BACT</name>
<evidence type="ECO:0000259" key="2">
    <source>
        <dbReference type="Pfam" id="PF13362"/>
    </source>
</evidence>
<feature type="domain" description="Toprim" evidence="2">
    <location>
        <begin position="530"/>
        <end position="634"/>
    </location>
</feature>
<dbReference type="Pfam" id="PF18974">
    <property type="entry name" value="DUF5710"/>
    <property type="match status" value="1"/>
</dbReference>
<feature type="domain" description="Polyvalent protein metallopeptidase" evidence="3">
    <location>
        <begin position="14"/>
        <end position="139"/>
    </location>
</feature>
<dbReference type="AlphaFoldDB" id="A0A6S6TV87"/>
<sequence length="683" mass="77626">MGIKEVITEFKPIEAAQKILENSNANINHVAGNRAFYRASEDKIQLPLKEQFNSEMDYYSTALHELSHWTGHESRLNRDMRNPFGSIAYAKEELRAEIGSYMLSAKIGIDFDPSQHHAYIDNWVSILEDKASEIFKASADASKIVSFITALQEEQKEKLEKQEETLEKELDENNKESFSNIMVGAVEQMENNELKLEQLQKSLPALSKNIELEELRLAISKTKETLLKQNINESIKQELQELSSILSNLYQDIEKAETQQQESSLVPKEETLYTHNTYLAVPYQEKEEAKRAGAKWDKNEKSWYAPKGSEINTFKTWSIEQQELKSMTLTGDAITQAISSFKEAIESKGLLLDDEPIMDGKIHRVPVVGDKRGKKSGAYIGYMDGTPAGFIQNYKMGSKDNWKAIGYEFSNGLTQEDYDRQKALNQAKQLERENELNKVHEETALLSQSKFKEAKSSDDTHPYLVTKDVKNYGLKIDEKNNLLMPLQDSEGKHWSNQKINVNFKGFEKHAKKEGNFFIIGEQNLDKTQEMIIVEGYSTGATIHEATGKTVIVAVDSGNLLAVTQALDTKYPNSTILLAADNDKRLELKGKINVGYLKAFEAARNTGRNLTYPSFSNEEIKANHSDFNDLAKTKGLKEVKRIIENSLEKSKVLQQRGRELQKEQNQTNQKVRKKEVVRAVSISR</sequence>
<dbReference type="InterPro" id="IPR041459">
    <property type="entry name" value="MPTase-PolyVal"/>
</dbReference>
<feature type="coiled-coil region" evidence="1">
    <location>
        <begin position="635"/>
        <end position="662"/>
    </location>
</feature>
<keyword evidence="5" id="KW-0808">Transferase</keyword>
<dbReference type="Pfam" id="PF18818">
    <property type="entry name" value="MPTase-PolyVal"/>
    <property type="match status" value="1"/>
</dbReference>
<dbReference type="InterPro" id="IPR006171">
    <property type="entry name" value="TOPRIM_dom"/>
</dbReference>
<dbReference type="Pfam" id="PF13362">
    <property type="entry name" value="Toprim_3"/>
    <property type="match status" value="1"/>
</dbReference>
<organism evidence="5">
    <name type="scientific">uncultured Sulfurovum sp</name>
    <dbReference type="NCBI Taxonomy" id="269237"/>
    <lineage>
        <taxon>Bacteria</taxon>
        <taxon>Pseudomonadati</taxon>
        <taxon>Campylobacterota</taxon>
        <taxon>Epsilonproteobacteria</taxon>
        <taxon>Campylobacterales</taxon>
        <taxon>Sulfurovaceae</taxon>
        <taxon>Sulfurovum</taxon>
        <taxon>environmental samples</taxon>
    </lineage>
</organism>
<protein>
    <submittedName>
        <fullName evidence="5">DNA primase (EC)</fullName>
        <ecNumber evidence="5">2.7.7.-</ecNumber>
    </submittedName>
</protein>
<keyword evidence="1" id="KW-0175">Coiled coil</keyword>
<evidence type="ECO:0000313" key="5">
    <source>
        <dbReference type="EMBL" id="CAA6824622.1"/>
    </source>
</evidence>
<feature type="domain" description="DUF5710" evidence="4">
    <location>
        <begin position="277"/>
        <end position="317"/>
    </location>
</feature>
<evidence type="ECO:0000256" key="1">
    <source>
        <dbReference type="SAM" id="Coils"/>
    </source>
</evidence>